<gene>
    <name evidence="1" type="ORF">Megvenef_00962</name>
</gene>
<dbReference type="Proteomes" id="UP001291687">
    <property type="component" value="Unassembled WGS sequence"/>
</dbReference>
<comment type="caution">
    <text evidence="1">The sequence shown here is derived from an EMBL/GenBank/DDBJ whole genome shotgun (WGS) entry which is preliminary data.</text>
</comment>
<accession>A0ABU5NCV6</accession>
<sequence>MADYISNGFFIVDKHLDFDKTIRSGKCHGTVPYPKLTNEDEELFMKINDEIHDFVELYSICNSGERNHFSVSYDVPNSGTKDFFSVLWLTKKDDKLWRIDVLNFNAETGSLLDTDDVFNIHSNNLFSELVKLSEGHLSSNCSWEQFLEKIEKRDIQFYIKNDDWYLVFNSSEALNKVVEIKIPQYFLIQRDDHDNE</sequence>
<name>A0ABU5NCV6_9RICK</name>
<evidence type="ECO:0000313" key="2">
    <source>
        <dbReference type="Proteomes" id="UP001291687"/>
    </source>
</evidence>
<dbReference type="EMBL" id="JARJFB010000068">
    <property type="protein sequence ID" value="MEA0970992.1"/>
    <property type="molecule type" value="Genomic_DNA"/>
</dbReference>
<keyword evidence="2" id="KW-1185">Reference proteome</keyword>
<evidence type="ECO:0008006" key="3">
    <source>
        <dbReference type="Google" id="ProtNLM"/>
    </source>
</evidence>
<reference evidence="1 2" key="1">
    <citation type="submission" date="2023-03" db="EMBL/GenBank/DDBJ databases">
        <title>Host association and intracellularity evolved multiple times independently in the Rickettsiales.</title>
        <authorList>
            <person name="Castelli M."/>
            <person name="Nardi T."/>
            <person name="Gammuto L."/>
            <person name="Bellinzona G."/>
            <person name="Sabaneyeva E."/>
            <person name="Potekhin A."/>
            <person name="Serra V."/>
            <person name="Petroni G."/>
            <person name="Sassera D."/>
        </authorList>
    </citation>
    <scope>NUCLEOTIDE SEQUENCE [LARGE SCALE GENOMIC DNA]</scope>
    <source>
        <strain evidence="1 2">Sr 2-6</strain>
    </source>
</reference>
<proteinExistence type="predicted"/>
<organism evidence="1 2">
    <name type="scientific">Candidatus Megaera venefica</name>
    <dbReference type="NCBI Taxonomy" id="2055910"/>
    <lineage>
        <taxon>Bacteria</taxon>
        <taxon>Pseudomonadati</taxon>
        <taxon>Pseudomonadota</taxon>
        <taxon>Alphaproteobacteria</taxon>
        <taxon>Rickettsiales</taxon>
        <taxon>Rickettsiaceae</taxon>
        <taxon>Candidatus Megaera</taxon>
    </lineage>
</organism>
<protein>
    <recommendedName>
        <fullName evidence="3">DUF3298 domain-containing protein</fullName>
    </recommendedName>
</protein>
<evidence type="ECO:0000313" key="1">
    <source>
        <dbReference type="EMBL" id="MEA0970992.1"/>
    </source>
</evidence>